<dbReference type="Proteomes" id="UP000608513">
    <property type="component" value="Unassembled WGS sequence"/>
</dbReference>
<comment type="caution">
    <text evidence="9">The sequence shown here is derived from an EMBL/GenBank/DDBJ whole genome shotgun (WGS) entry which is preliminary data.</text>
</comment>
<evidence type="ECO:0000313" key="10">
    <source>
        <dbReference type="Proteomes" id="UP000608513"/>
    </source>
</evidence>
<dbReference type="AlphaFoldDB" id="A0A923MQT1"/>
<keyword evidence="7 8" id="KW-0472">Membrane</keyword>
<feature type="transmembrane region" description="Helical" evidence="8">
    <location>
        <begin position="188"/>
        <end position="206"/>
    </location>
</feature>
<feature type="transmembrane region" description="Helical" evidence="8">
    <location>
        <begin position="50"/>
        <end position="69"/>
    </location>
</feature>
<dbReference type="RefSeq" id="WP_187076845.1">
    <property type="nucleotide sequence ID" value="NZ_JACORT010000005.1"/>
</dbReference>
<dbReference type="GO" id="GO:0005886">
    <property type="term" value="C:plasma membrane"/>
    <property type="evidence" value="ECO:0007669"/>
    <property type="project" value="TreeGrafter"/>
</dbReference>
<evidence type="ECO:0000256" key="7">
    <source>
        <dbReference type="ARBA" id="ARBA00023136"/>
    </source>
</evidence>
<evidence type="ECO:0000256" key="1">
    <source>
        <dbReference type="ARBA" id="ARBA00004141"/>
    </source>
</evidence>
<dbReference type="PANTHER" id="PTHR30070:SF1">
    <property type="entry name" value="CYTOCHROME C BIOGENESIS B-RELATED"/>
    <property type="match status" value="1"/>
</dbReference>
<dbReference type="GO" id="GO:0015232">
    <property type="term" value="F:heme transmembrane transporter activity"/>
    <property type="evidence" value="ECO:0007669"/>
    <property type="project" value="InterPro"/>
</dbReference>
<organism evidence="9 10">
    <name type="scientific">Ramlibacter cellulosilyticus</name>
    <dbReference type="NCBI Taxonomy" id="2764187"/>
    <lineage>
        <taxon>Bacteria</taxon>
        <taxon>Pseudomonadati</taxon>
        <taxon>Pseudomonadota</taxon>
        <taxon>Betaproteobacteria</taxon>
        <taxon>Burkholderiales</taxon>
        <taxon>Comamonadaceae</taxon>
        <taxon>Ramlibacter</taxon>
    </lineage>
</organism>
<gene>
    <name evidence="9" type="ORF">H8N03_14260</name>
</gene>
<evidence type="ECO:0000256" key="4">
    <source>
        <dbReference type="ARBA" id="ARBA00022692"/>
    </source>
</evidence>
<sequence>MDPDRAAVAPPALVLIPQAPTDAPGPSPWAAGRAMLARGLRLAWRRPADAATSAGFFLLVGALVALATAPAGLPAPLTAAVAAWVGALLATLLAQQQGMREEAAAGMLDQLRLAPGGALAPVAGLLAAQVVATVVPLVLATPAIALFFQLSVAQGVALAVSLLAGLPVVVVLALFAATLTLASRTTPAALGLLVLPLAVPVLLFGVRAADPAAGAGALWLLCACSLVAATLGPFAIAAALSLEDAA</sequence>
<evidence type="ECO:0000256" key="3">
    <source>
        <dbReference type="ARBA" id="ARBA00022448"/>
    </source>
</evidence>
<proteinExistence type="inferred from homology"/>
<dbReference type="PRINTS" id="PR01414">
    <property type="entry name" value="CCMBBIOGNSIS"/>
</dbReference>
<keyword evidence="6 8" id="KW-1133">Transmembrane helix</keyword>
<dbReference type="GO" id="GO:1903607">
    <property type="term" value="P:cytochrome c biosynthetic process"/>
    <property type="evidence" value="ECO:0007669"/>
    <property type="project" value="TreeGrafter"/>
</dbReference>
<name>A0A923MQT1_9BURK</name>
<evidence type="ECO:0000313" key="9">
    <source>
        <dbReference type="EMBL" id="MBC5784112.1"/>
    </source>
</evidence>
<keyword evidence="3" id="KW-0813">Transport</keyword>
<feature type="transmembrane region" description="Helical" evidence="8">
    <location>
        <begin position="115"/>
        <end position="148"/>
    </location>
</feature>
<keyword evidence="10" id="KW-1185">Reference proteome</keyword>
<evidence type="ECO:0000256" key="5">
    <source>
        <dbReference type="ARBA" id="ARBA00022748"/>
    </source>
</evidence>
<evidence type="ECO:0000256" key="2">
    <source>
        <dbReference type="ARBA" id="ARBA00010544"/>
    </source>
</evidence>
<feature type="transmembrane region" description="Helical" evidence="8">
    <location>
        <begin position="154"/>
        <end position="176"/>
    </location>
</feature>
<keyword evidence="4 8" id="KW-0812">Transmembrane</keyword>
<accession>A0A923MQT1</accession>
<comment type="subcellular location">
    <subcellularLocation>
        <location evidence="1">Membrane</location>
        <topology evidence="1">Multi-pass membrane protein</topology>
    </subcellularLocation>
</comment>
<evidence type="ECO:0000256" key="8">
    <source>
        <dbReference type="SAM" id="Phobius"/>
    </source>
</evidence>
<dbReference type="GO" id="GO:0017004">
    <property type="term" value="P:cytochrome complex assembly"/>
    <property type="evidence" value="ECO:0007669"/>
    <property type="project" value="UniProtKB-KW"/>
</dbReference>
<feature type="transmembrane region" description="Helical" evidence="8">
    <location>
        <begin position="218"/>
        <end position="242"/>
    </location>
</feature>
<reference evidence="9" key="1">
    <citation type="submission" date="2020-08" db="EMBL/GenBank/DDBJ databases">
        <title>Ramlibacter sp. USB13 16S ribosomal RNA gene genome sequencing and assembly.</title>
        <authorList>
            <person name="Kang M."/>
        </authorList>
    </citation>
    <scope>NUCLEOTIDE SEQUENCE</scope>
    <source>
        <strain evidence="9">USB13</strain>
    </source>
</reference>
<keyword evidence="5" id="KW-0201">Cytochrome c-type biogenesis</keyword>
<comment type="similarity">
    <text evidence="2">Belongs to the CcmB/CycW/HelB family.</text>
</comment>
<protein>
    <submittedName>
        <fullName evidence="9">Heme exporter protein CcmB</fullName>
    </submittedName>
</protein>
<dbReference type="EMBL" id="JACORT010000005">
    <property type="protein sequence ID" value="MBC5784112.1"/>
    <property type="molecule type" value="Genomic_DNA"/>
</dbReference>
<evidence type="ECO:0000256" key="6">
    <source>
        <dbReference type="ARBA" id="ARBA00022989"/>
    </source>
</evidence>
<dbReference type="PANTHER" id="PTHR30070">
    <property type="entry name" value="HEME EXPORTER PROTEIN B"/>
    <property type="match status" value="1"/>
</dbReference>
<dbReference type="InterPro" id="IPR003544">
    <property type="entry name" value="Cyt_c_biogenesis_CcmB"/>
</dbReference>
<dbReference type="Pfam" id="PF03379">
    <property type="entry name" value="CcmB"/>
    <property type="match status" value="1"/>
</dbReference>